<dbReference type="InterPro" id="IPR051619">
    <property type="entry name" value="TypeII_TA_RNase_PINc/VapC"/>
</dbReference>
<dbReference type="GO" id="GO:0004540">
    <property type="term" value="F:RNA nuclease activity"/>
    <property type="evidence" value="ECO:0007669"/>
    <property type="project" value="InterPro"/>
</dbReference>
<dbReference type="InterPro" id="IPR029060">
    <property type="entry name" value="PIN-like_dom_sf"/>
</dbReference>
<keyword evidence="4 6" id="KW-0378">Hydrolase</keyword>
<evidence type="ECO:0000256" key="5">
    <source>
        <dbReference type="ARBA" id="ARBA00022842"/>
    </source>
</evidence>
<reference evidence="7" key="1">
    <citation type="journal article" date="2021" name="Nat. Microbiol.">
        <title>Cocultivation of an ultrasmall environmental parasitic bacterium with lytic ability against bacteria associated with wastewater foams.</title>
        <authorList>
            <person name="Batinovic S."/>
            <person name="Rose J.J.A."/>
            <person name="Ratcliffe J."/>
            <person name="Seviour R.J."/>
            <person name="Petrovski S."/>
        </authorList>
    </citation>
    <scope>NUCLEOTIDE SEQUENCE</scope>
    <source>
        <strain evidence="7">CON44</strain>
    </source>
</reference>
<name>A0A857KTV6_9ACTN</name>
<dbReference type="GO" id="GO:0000287">
    <property type="term" value="F:magnesium ion binding"/>
    <property type="evidence" value="ECO:0007669"/>
    <property type="project" value="UniProtKB-UniRule"/>
</dbReference>
<evidence type="ECO:0000313" key="7">
    <source>
        <dbReference type="EMBL" id="QHN38280.1"/>
    </source>
</evidence>
<evidence type="ECO:0000256" key="2">
    <source>
        <dbReference type="ARBA" id="ARBA00022722"/>
    </source>
</evidence>
<keyword evidence="5 6" id="KW-0460">Magnesium</keyword>
<comment type="similarity">
    <text evidence="6">Belongs to the PINc/VapC protein family.</text>
</comment>
<evidence type="ECO:0000256" key="3">
    <source>
        <dbReference type="ARBA" id="ARBA00022723"/>
    </source>
</evidence>
<protein>
    <recommendedName>
        <fullName evidence="6">Ribonuclease VapC</fullName>
        <shortName evidence="6">RNase VapC</shortName>
        <ecNumber evidence="6">3.1.-.-</ecNumber>
    </recommendedName>
    <alternativeName>
        <fullName evidence="6">Toxin VapC</fullName>
    </alternativeName>
</protein>
<dbReference type="EMBL" id="CP045810">
    <property type="protein sequence ID" value="QHN38280.1"/>
    <property type="molecule type" value="Genomic_DNA"/>
</dbReference>
<keyword evidence="2 6" id="KW-0540">Nuclease</keyword>
<dbReference type="CDD" id="cd09873">
    <property type="entry name" value="PIN_Pae0151-like"/>
    <property type="match status" value="1"/>
</dbReference>
<keyword evidence="6" id="KW-0800">Toxin</keyword>
<keyword evidence="3 6" id="KW-0479">Metal-binding</keyword>
<dbReference type="AlphaFoldDB" id="A0A857KTV6"/>
<dbReference type="GO" id="GO:0090729">
    <property type="term" value="F:toxin activity"/>
    <property type="evidence" value="ECO:0007669"/>
    <property type="project" value="UniProtKB-KW"/>
</dbReference>
<dbReference type="InterPro" id="IPR002716">
    <property type="entry name" value="PIN_dom"/>
</dbReference>
<dbReference type="HAMAP" id="MF_00265">
    <property type="entry name" value="VapC_Nob1"/>
    <property type="match status" value="1"/>
</dbReference>
<evidence type="ECO:0000256" key="4">
    <source>
        <dbReference type="ARBA" id="ARBA00022801"/>
    </source>
</evidence>
<comment type="function">
    <text evidence="6">Toxic component of a toxin-antitoxin (TA) system. An RNase.</text>
</comment>
<keyword evidence="1 6" id="KW-1277">Toxin-antitoxin system</keyword>
<dbReference type="Pfam" id="PF01850">
    <property type="entry name" value="PIN"/>
    <property type="match status" value="1"/>
</dbReference>
<comment type="cofactor">
    <cofactor evidence="6">
        <name>Mg(2+)</name>
        <dbReference type="ChEBI" id="CHEBI:18420"/>
    </cofactor>
</comment>
<dbReference type="Gene3D" id="3.40.50.1010">
    <property type="entry name" value="5'-nuclease"/>
    <property type="match status" value="1"/>
</dbReference>
<organism evidence="7">
    <name type="scientific">Gordonia amarae</name>
    <dbReference type="NCBI Taxonomy" id="36821"/>
    <lineage>
        <taxon>Bacteria</taxon>
        <taxon>Bacillati</taxon>
        <taxon>Actinomycetota</taxon>
        <taxon>Actinomycetes</taxon>
        <taxon>Mycobacteriales</taxon>
        <taxon>Gordoniaceae</taxon>
        <taxon>Gordonia</taxon>
    </lineage>
</organism>
<proteinExistence type="inferred from homology"/>
<dbReference type="InterPro" id="IPR044153">
    <property type="entry name" value="PIN_Pae0151-like"/>
</dbReference>
<evidence type="ECO:0000256" key="1">
    <source>
        <dbReference type="ARBA" id="ARBA00022649"/>
    </source>
</evidence>
<feature type="binding site" evidence="6">
    <location>
        <position position="5"/>
    </location>
    <ligand>
        <name>Mg(2+)</name>
        <dbReference type="ChEBI" id="CHEBI:18420"/>
    </ligand>
</feature>
<feature type="binding site" evidence="6">
    <location>
        <position position="94"/>
    </location>
    <ligand>
        <name>Mg(2+)</name>
        <dbReference type="ChEBI" id="CHEBI:18420"/>
    </ligand>
</feature>
<sequence>MIVLDASALVDVITDQPAKPGVLDRLAGPISAPAHQLAEVVSAVARMRRAGLIDAENARAAIGDAATLTQHHVPLDEDLLQRALTLDGRLRVLDALYVALAERLSCPLVTTDARLARAEPPCDVVLITAPQ</sequence>
<dbReference type="SUPFAM" id="SSF88723">
    <property type="entry name" value="PIN domain-like"/>
    <property type="match status" value="1"/>
</dbReference>
<dbReference type="PANTHER" id="PTHR35901">
    <property type="entry name" value="RIBONUCLEASE VAPC3"/>
    <property type="match status" value="1"/>
</dbReference>
<accession>A0A857KTV6</accession>
<gene>
    <name evidence="6" type="primary">vapC</name>
    <name evidence="7" type="ORF">GII30_02995</name>
</gene>
<dbReference type="EC" id="3.1.-.-" evidence="6"/>
<evidence type="ECO:0000256" key="6">
    <source>
        <dbReference type="HAMAP-Rule" id="MF_00265"/>
    </source>
</evidence>
<dbReference type="RefSeq" id="WP_005193474.1">
    <property type="nucleotide sequence ID" value="NZ_CP045804.1"/>
</dbReference>
<dbReference type="InterPro" id="IPR022907">
    <property type="entry name" value="VapC_family"/>
</dbReference>
<dbReference type="PANTHER" id="PTHR35901:SF1">
    <property type="entry name" value="EXONUCLEASE VAPC9"/>
    <property type="match status" value="1"/>
</dbReference>
<dbReference type="GO" id="GO:0016787">
    <property type="term" value="F:hydrolase activity"/>
    <property type="evidence" value="ECO:0007669"/>
    <property type="project" value="UniProtKB-KW"/>
</dbReference>